<name>A0A2S9YMI4_9BACT</name>
<sequence>MHWARSRHPISCAILCVLATASLTACEARSPEPTAQHPIKAEPAPPPVAASPASPDADRFQQIAGVHYLEFVTAGADPQATLPMIIAIHGLGDAPEGFRGLLEGFDQPARVIVPRGLDAHGPGWSWFPIRVSEVQGGDMRALAVGIERAADKLAPMIEALVAARPTTGKPIVTGFSQGGMLCFTLAVQHPELLSAALPISGWLPEPLWPTATADAAAIPIFAFHGDADAIVPYPATVTAVAHLEQLGYQVQLQGYPEIGHAISQAMHTDLLEALRASLATSRN</sequence>
<evidence type="ECO:0000313" key="7">
    <source>
        <dbReference type="Proteomes" id="UP000238823"/>
    </source>
</evidence>
<dbReference type="Gene3D" id="3.40.50.1820">
    <property type="entry name" value="alpha/beta hydrolase"/>
    <property type="match status" value="1"/>
</dbReference>
<gene>
    <name evidence="6" type="ORF">ENSA7_39630</name>
</gene>
<comment type="caution">
    <text evidence="6">The sequence shown here is derived from an EMBL/GenBank/DDBJ whole genome shotgun (WGS) entry which is preliminary data.</text>
</comment>
<evidence type="ECO:0000256" key="4">
    <source>
        <dbReference type="SAM" id="SignalP"/>
    </source>
</evidence>
<keyword evidence="2 6" id="KW-0378">Hydrolase</keyword>
<keyword evidence="4" id="KW-0732">Signal</keyword>
<protein>
    <submittedName>
        <fullName evidence="6">Putative hydrolase</fullName>
    </submittedName>
</protein>
<evidence type="ECO:0000256" key="1">
    <source>
        <dbReference type="ARBA" id="ARBA00006499"/>
    </source>
</evidence>
<feature type="signal peptide" evidence="4">
    <location>
        <begin position="1"/>
        <end position="27"/>
    </location>
</feature>
<dbReference type="PANTHER" id="PTHR10655">
    <property type="entry name" value="LYSOPHOSPHOLIPASE-RELATED"/>
    <property type="match status" value="1"/>
</dbReference>
<dbReference type="PANTHER" id="PTHR10655:SF17">
    <property type="entry name" value="LYSOPHOSPHOLIPASE-LIKE PROTEIN 1"/>
    <property type="match status" value="1"/>
</dbReference>
<comment type="similarity">
    <text evidence="1">Belongs to the AB hydrolase superfamily. AB hydrolase 2 family.</text>
</comment>
<dbReference type="Proteomes" id="UP000238823">
    <property type="component" value="Unassembled WGS sequence"/>
</dbReference>
<feature type="domain" description="Phospholipase/carboxylesterase/thioesterase" evidence="5">
    <location>
        <begin position="72"/>
        <end position="275"/>
    </location>
</feature>
<dbReference type="GO" id="GO:0016787">
    <property type="term" value="F:hydrolase activity"/>
    <property type="evidence" value="ECO:0007669"/>
    <property type="project" value="UniProtKB-KW"/>
</dbReference>
<dbReference type="InterPro" id="IPR003140">
    <property type="entry name" value="PLipase/COase/thioEstase"/>
</dbReference>
<evidence type="ECO:0000256" key="2">
    <source>
        <dbReference type="ARBA" id="ARBA00022801"/>
    </source>
</evidence>
<dbReference type="InterPro" id="IPR050565">
    <property type="entry name" value="LYPA1-2/EST-like"/>
</dbReference>
<dbReference type="RefSeq" id="WP_181233930.1">
    <property type="nucleotide sequence ID" value="NZ_PVNL01000077.1"/>
</dbReference>
<reference evidence="6 7" key="1">
    <citation type="submission" date="2018-03" db="EMBL/GenBank/DDBJ databases">
        <title>Draft Genome Sequences of the Obligatory Marine Myxobacteria Enhygromyxa salina SWB007.</title>
        <authorList>
            <person name="Poehlein A."/>
            <person name="Moghaddam J.A."/>
            <person name="Harms H."/>
            <person name="Alanjari M."/>
            <person name="Koenig G.M."/>
            <person name="Daniel R."/>
            <person name="Schaeberle T.F."/>
        </authorList>
    </citation>
    <scope>NUCLEOTIDE SEQUENCE [LARGE SCALE GENOMIC DNA]</scope>
    <source>
        <strain evidence="6 7">SWB007</strain>
    </source>
</reference>
<dbReference type="EMBL" id="PVNL01000077">
    <property type="protein sequence ID" value="PRQ06286.1"/>
    <property type="molecule type" value="Genomic_DNA"/>
</dbReference>
<dbReference type="AlphaFoldDB" id="A0A2S9YMI4"/>
<evidence type="ECO:0000259" key="5">
    <source>
        <dbReference type="Pfam" id="PF02230"/>
    </source>
</evidence>
<dbReference type="InterPro" id="IPR029058">
    <property type="entry name" value="AB_hydrolase_fold"/>
</dbReference>
<accession>A0A2S9YMI4</accession>
<evidence type="ECO:0000256" key="3">
    <source>
        <dbReference type="SAM" id="MobiDB-lite"/>
    </source>
</evidence>
<dbReference type="Pfam" id="PF02230">
    <property type="entry name" value="Abhydrolase_2"/>
    <property type="match status" value="1"/>
</dbReference>
<dbReference type="SUPFAM" id="SSF53474">
    <property type="entry name" value="alpha/beta-Hydrolases"/>
    <property type="match status" value="1"/>
</dbReference>
<dbReference type="PROSITE" id="PS51257">
    <property type="entry name" value="PROKAR_LIPOPROTEIN"/>
    <property type="match status" value="1"/>
</dbReference>
<evidence type="ECO:0000313" key="6">
    <source>
        <dbReference type="EMBL" id="PRQ06286.1"/>
    </source>
</evidence>
<feature type="chain" id="PRO_5015627989" evidence="4">
    <location>
        <begin position="28"/>
        <end position="283"/>
    </location>
</feature>
<feature type="region of interest" description="Disordered" evidence="3">
    <location>
        <begin position="33"/>
        <end position="55"/>
    </location>
</feature>
<proteinExistence type="inferred from homology"/>
<organism evidence="6 7">
    <name type="scientific">Enhygromyxa salina</name>
    <dbReference type="NCBI Taxonomy" id="215803"/>
    <lineage>
        <taxon>Bacteria</taxon>
        <taxon>Pseudomonadati</taxon>
        <taxon>Myxococcota</taxon>
        <taxon>Polyangia</taxon>
        <taxon>Nannocystales</taxon>
        <taxon>Nannocystaceae</taxon>
        <taxon>Enhygromyxa</taxon>
    </lineage>
</organism>